<accession>A0A9D2H3E2</accession>
<organism evidence="1 2">
    <name type="scientific">Candidatus Gallimonas gallistercoris</name>
    <dbReference type="NCBI Taxonomy" id="2838602"/>
    <lineage>
        <taxon>Bacteria</taxon>
        <taxon>Bacillati</taxon>
        <taxon>Bacillota</taxon>
        <taxon>Clostridia</taxon>
        <taxon>Candidatus Gallimonas</taxon>
    </lineage>
</organism>
<dbReference type="InterPro" id="IPR036237">
    <property type="entry name" value="Xyl_isomerase-like_sf"/>
</dbReference>
<comment type="caution">
    <text evidence="1">The sequence shown here is derived from an EMBL/GenBank/DDBJ whole genome shotgun (WGS) entry which is preliminary data.</text>
</comment>
<name>A0A9D2H3E2_9FIRM</name>
<dbReference type="Gene3D" id="3.20.20.150">
    <property type="entry name" value="Divalent-metal-dependent TIM barrel enzymes"/>
    <property type="match status" value="1"/>
</dbReference>
<dbReference type="SUPFAM" id="SSF51658">
    <property type="entry name" value="Xylose isomerase-like"/>
    <property type="match status" value="1"/>
</dbReference>
<dbReference type="AlphaFoldDB" id="A0A9D2H3E2"/>
<dbReference type="Proteomes" id="UP000824221">
    <property type="component" value="Unassembled WGS sequence"/>
</dbReference>
<reference evidence="1" key="2">
    <citation type="submission" date="2021-04" db="EMBL/GenBank/DDBJ databases">
        <authorList>
            <person name="Gilroy R."/>
        </authorList>
    </citation>
    <scope>NUCLEOTIDE SEQUENCE</scope>
    <source>
        <strain evidence="1">CHK156-179</strain>
    </source>
</reference>
<gene>
    <name evidence="1" type="ORF">H9797_06390</name>
</gene>
<protein>
    <submittedName>
        <fullName evidence="1">TIM barrel protein</fullName>
    </submittedName>
</protein>
<reference evidence="1" key="1">
    <citation type="journal article" date="2021" name="PeerJ">
        <title>Extensive microbial diversity within the chicken gut microbiome revealed by metagenomics and culture.</title>
        <authorList>
            <person name="Gilroy R."/>
            <person name="Ravi A."/>
            <person name="Getino M."/>
            <person name="Pursley I."/>
            <person name="Horton D.L."/>
            <person name="Alikhan N.F."/>
            <person name="Baker D."/>
            <person name="Gharbi K."/>
            <person name="Hall N."/>
            <person name="Watson M."/>
            <person name="Adriaenssens E.M."/>
            <person name="Foster-Nyarko E."/>
            <person name="Jarju S."/>
            <person name="Secka A."/>
            <person name="Antonio M."/>
            <person name="Oren A."/>
            <person name="Chaudhuri R.R."/>
            <person name="La Ragione R."/>
            <person name="Hildebrand F."/>
            <person name="Pallen M.J."/>
        </authorList>
    </citation>
    <scope>NUCLEOTIDE SEQUENCE</scope>
    <source>
        <strain evidence="1">CHK156-179</strain>
    </source>
</reference>
<dbReference type="EMBL" id="DXAJ01000096">
    <property type="protein sequence ID" value="HJA02981.1"/>
    <property type="molecule type" value="Genomic_DNA"/>
</dbReference>
<proteinExistence type="predicted"/>
<evidence type="ECO:0000313" key="2">
    <source>
        <dbReference type="Proteomes" id="UP000824221"/>
    </source>
</evidence>
<sequence>MKSVPSLKLELDVGWAHYAGSDALSVMQKYRDRLVLLHLKDVNKGAPRSHCFTAIGEGDLPPAAVLKEAASLPRLEKNGILIDQDRSEGDLLSDLERGAKNVYSLLGI</sequence>
<evidence type="ECO:0000313" key="1">
    <source>
        <dbReference type="EMBL" id="HJA02981.1"/>
    </source>
</evidence>